<proteinExistence type="predicted"/>
<protein>
    <submittedName>
        <fullName evidence="2">Uncharacterized protein</fullName>
    </submittedName>
</protein>
<dbReference type="Gene3D" id="3.30.70.1790">
    <property type="entry name" value="RepB DNA-primase, N-terminal domain"/>
    <property type="match status" value="1"/>
</dbReference>
<accession>A0A6J4LRA9</accession>
<organism evidence="2">
    <name type="scientific">uncultured Chloroflexia bacterium</name>
    <dbReference type="NCBI Taxonomy" id="1672391"/>
    <lineage>
        <taxon>Bacteria</taxon>
        <taxon>Bacillati</taxon>
        <taxon>Chloroflexota</taxon>
        <taxon>Chloroflexia</taxon>
        <taxon>environmental samples</taxon>
    </lineage>
</organism>
<name>A0A6J4LRA9_9CHLR</name>
<sequence length="683" mass="73556">MSPAPRTAGRATAHRPQRLADAPPAALAAVETFLEALYGEQPGWIEVWHGHTDPAQPDKIVFDHDPNRWQWYEPARRAGIAALLVAWAGRYKNVYTSTGMYDRAARPCNGGVPLPSRVVFVDDAKDAGGLVPAIRLITSHGNAQHVYRTREPMDPATRRELQARAAAALGCDKSGSDIEQVLRVPASFNTKHGGRYPVHVESISEQTYGVDELRAAWPEVPIISAAGGPSSIDWAGADVLRANIEQLVNPDGVPWRFKNSHGQARRVIEGKLTPLKPDGTYDPSLARAFVTRGLILHGYEDTPAAAILLHLDNFHGTSNKGTSELKADIARLIGKYRADPSLAHVVPTPIEIAAHKPAQPQPDIPRASRARKDRPQVIDADGLLALYSAHADEYDQISWTQTEAARRAGASRATITRLEDELRERRDISNRKRGRNGGCLLILNCINIPKANRPAPVLSAPPAPEPAAGVDTISNDVSAHSDAENEPPRAYVREGKHTAPAAPPPVPPAPPTWYAADGPLTARDTDAGDYAQVRIGPLPKRRPVADRPPDEQRAARVAQLAKVRTKAKRAKLAGMDHLVPALRRAAANIGEQLAALDAGRPPAPIGEQPTLAPGPLASPEAAPTPAACVSPLPRPDGGALYAVDYWINHGELANAWRIIELNRERFDFAPELARLSAAGGATP</sequence>
<gene>
    <name evidence="2" type="ORF">AVDCRST_MAG93-6566</name>
</gene>
<feature type="region of interest" description="Disordered" evidence="1">
    <location>
        <begin position="599"/>
        <end position="625"/>
    </location>
</feature>
<dbReference type="EMBL" id="CADCTR010002213">
    <property type="protein sequence ID" value="CAA9339448.1"/>
    <property type="molecule type" value="Genomic_DNA"/>
</dbReference>
<evidence type="ECO:0000313" key="2">
    <source>
        <dbReference type="EMBL" id="CAA9339448.1"/>
    </source>
</evidence>
<feature type="region of interest" description="Disordered" evidence="1">
    <location>
        <begin position="1"/>
        <end position="20"/>
    </location>
</feature>
<evidence type="ECO:0000256" key="1">
    <source>
        <dbReference type="SAM" id="MobiDB-lite"/>
    </source>
</evidence>
<dbReference type="AlphaFoldDB" id="A0A6J4LRA9"/>
<reference evidence="2" key="1">
    <citation type="submission" date="2020-02" db="EMBL/GenBank/DDBJ databases">
        <authorList>
            <person name="Meier V. D."/>
        </authorList>
    </citation>
    <scope>NUCLEOTIDE SEQUENCE</scope>
    <source>
        <strain evidence="2">AVDCRST_MAG93</strain>
    </source>
</reference>